<name>A0ABN9VAQ6_9DINO</name>
<evidence type="ECO:0000313" key="2">
    <source>
        <dbReference type="EMBL" id="CAK0869712.1"/>
    </source>
</evidence>
<sequence>MRSLRHPELGESLEGHGGEEGEGFAQSLGEGREGDAELTHGAEDDGNPSLLGRQDRRGLRSEGGPGQGPASRGVGQVQVRGNESRWLRVKAFQGGDPANVQVLQLGSPGWSRDVLPELAFTFRPILQYSVDWAEQAHWEAQEHRDQVQTKLLEAQTQLKRAKSIAKISSVEPELAILRSKVHKVYREALLDPDRAQQATRRYPQNAKVDGSHPHRRRE</sequence>
<feature type="region of interest" description="Disordered" evidence="1">
    <location>
        <begin position="1"/>
        <end position="78"/>
    </location>
</feature>
<dbReference type="Proteomes" id="UP001189429">
    <property type="component" value="Unassembled WGS sequence"/>
</dbReference>
<organism evidence="2 3">
    <name type="scientific">Prorocentrum cordatum</name>
    <dbReference type="NCBI Taxonomy" id="2364126"/>
    <lineage>
        <taxon>Eukaryota</taxon>
        <taxon>Sar</taxon>
        <taxon>Alveolata</taxon>
        <taxon>Dinophyceae</taxon>
        <taxon>Prorocentrales</taxon>
        <taxon>Prorocentraceae</taxon>
        <taxon>Prorocentrum</taxon>
    </lineage>
</organism>
<feature type="compositionally biased region" description="Basic and acidic residues" evidence="1">
    <location>
        <begin position="30"/>
        <end position="43"/>
    </location>
</feature>
<gene>
    <name evidence="2" type="ORF">PCOR1329_LOCUS55972</name>
</gene>
<feature type="compositionally biased region" description="Basic and acidic residues" evidence="1">
    <location>
        <begin position="1"/>
        <end position="19"/>
    </location>
</feature>
<protein>
    <submittedName>
        <fullName evidence="2">Uncharacterized protein</fullName>
    </submittedName>
</protein>
<keyword evidence="3" id="KW-1185">Reference proteome</keyword>
<dbReference type="EMBL" id="CAUYUJ010016875">
    <property type="protein sequence ID" value="CAK0869712.1"/>
    <property type="molecule type" value="Genomic_DNA"/>
</dbReference>
<accession>A0ABN9VAQ6</accession>
<feature type="region of interest" description="Disordered" evidence="1">
    <location>
        <begin position="192"/>
        <end position="218"/>
    </location>
</feature>
<proteinExistence type="predicted"/>
<evidence type="ECO:0000313" key="3">
    <source>
        <dbReference type="Proteomes" id="UP001189429"/>
    </source>
</evidence>
<evidence type="ECO:0000256" key="1">
    <source>
        <dbReference type="SAM" id="MobiDB-lite"/>
    </source>
</evidence>
<comment type="caution">
    <text evidence="2">The sequence shown here is derived from an EMBL/GenBank/DDBJ whole genome shotgun (WGS) entry which is preliminary data.</text>
</comment>
<reference evidence="2" key="1">
    <citation type="submission" date="2023-10" db="EMBL/GenBank/DDBJ databases">
        <authorList>
            <person name="Chen Y."/>
            <person name="Shah S."/>
            <person name="Dougan E. K."/>
            <person name="Thang M."/>
            <person name="Chan C."/>
        </authorList>
    </citation>
    <scope>NUCLEOTIDE SEQUENCE [LARGE SCALE GENOMIC DNA]</scope>
</reference>